<feature type="region of interest" description="Disordered" evidence="1">
    <location>
        <begin position="64"/>
        <end position="89"/>
    </location>
</feature>
<gene>
    <name evidence="2" type="ORF">SELMODRAFT_414119</name>
</gene>
<accession>D8RRP9</accession>
<sequence length="126" mass="13978">MGCEFAVEEEETVKAQISSLKVMAEERGAQAAPSNGQPRSRRRESKPTRHEAAAWISKTLTRRCPREQRQCKTSTGTQNRRAPRETTWGVVTRAANPEVGHDVPGQGACRVNLAFQEKSMVKKASN</sequence>
<name>D8RRP9_SELML</name>
<evidence type="ECO:0000256" key="1">
    <source>
        <dbReference type="SAM" id="MobiDB-lite"/>
    </source>
</evidence>
<proteinExistence type="predicted"/>
<dbReference type="AlphaFoldDB" id="D8RRP9"/>
<reference evidence="2 3" key="1">
    <citation type="journal article" date="2011" name="Science">
        <title>The Selaginella genome identifies genetic changes associated with the evolution of vascular plants.</title>
        <authorList>
            <person name="Banks J.A."/>
            <person name="Nishiyama T."/>
            <person name="Hasebe M."/>
            <person name="Bowman J.L."/>
            <person name="Gribskov M."/>
            <person name="dePamphilis C."/>
            <person name="Albert V.A."/>
            <person name="Aono N."/>
            <person name="Aoyama T."/>
            <person name="Ambrose B.A."/>
            <person name="Ashton N.W."/>
            <person name="Axtell M.J."/>
            <person name="Barker E."/>
            <person name="Barker M.S."/>
            <person name="Bennetzen J.L."/>
            <person name="Bonawitz N.D."/>
            <person name="Chapple C."/>
            <person name="Cheng C."/>
            <person name="Correa L.G."/>
            <person name="Dacre M."/>
            <person name="DeBarry J."/>
            <person name="Dreyer I."/>
            <person name="Elias M."/>
            <person name="Engstrom E.M."/>
            <person name="Estelle M."/>
            <person name="Feng L."/>
            <person name="Finet C."/>
            <person name="Floyd S.K."/>
            <person name="Frommer W.B."/>
            <person name="Fujita T."/>
            <person name="Gramzow L."/>
            <person name="Gutensohn M."/>
            <person name="Harholt J."/>
            <person name="Hattori M."/>
            <person name="Heyl A."/>
            <person name="Hirai T."/>
            <person name="Hiwatashi Y."/>
            <person name="Ishikawa M."/>
            <person name="Iwata M."/>
            <person name="Karol K.G."/>
            <person name="Koehler B."/>
            <person name="Kolukisaoglu U."/>
            <person name="Kubo M."/>
            <person name="Kurata T."/>
            <person name="Lalonde S."/>
            <person name="Li K."/>
            <person name="Li Y."/>
            <person name="Litt A."/>
            <person name="Lyons E."/>
            <person name="Manning G."/>
            <person name="Maruyama T."/>
            <person name="Michael T.P."/>
            <person name="Mikami K."/>
            <person name="Miyazaki S."/>
            <person name="Morinaga S."/>
            <person name="Murata T."/>
            <person name="Mueller-Roeber B."/>
            <person name="Nelson D.R."/>
            <person name="Obara M."/>
            <person name="Oguri Y."/>
            <person name="Olmstead R.G."/>
            <person name="Onodera N."/>
            <person name="Petersen B.L."/>
            <person name="Pils B."/>
            <person name="Prigge M."/>
            <person name="Rensing S.A."/>
            <person name="Riano-Pachon D.M."/>
            <person name="Roberts A.W."/>
            <person name="Sato Y."/>
            <person name="Scheller H.V."/>
            <person name="Schulz B."/>
            <person name="Schulz C."/>
            <person name="Shakirov E.V."/>
            <person name="Shibagaki N."/>
            <person name="Shinohara N."/>
            <person name="Shippen D.E."/>
            <person name="Soerensen I."/>
            <person name="Sotooka R."/>
            <person name="Sugimoto N."/>
            <person name="Sugita M."/>
            <person name="Sumikawa N."/>
            <person name="Tanurdzic M."/>
            <person name="Theissen G."/>
            <person name="Ulvskov P."/>
            <person name="Wakazuki S."/>
            <person name="Weng J.K."/>
            <person name="Willats W.W."/>
            <person name="Wipf D."/>
            <person name="Wolf P.G."/>
            <person name="Yang L."/>
            <person name="Zimmer A.D."/>
            <person name="Zhu Q."/>
            <person name="Mitros T."/>
            <person name="Hellsten U."/>
            <person name="Loque D."/>
            <person name="Otillar R."/>
            <person name="Salamov A."/>
            <person name="Schmutz J."/>
            <person name="Shapiro H."/>
            <person name="Lindquist E."/>
            <person name="Lucas S."/>
            <person name="Rokhsar D."/>
            <person name="Grigoriev I.V."/>
        </authorList>
    </citation>
    <scope>NUCLEOTIDE SEQUENCE [LARGE SCALE GENOMIC DNA]</scope>
</reference>
<feature type="region of interest" description="Disordered" evidence="1">
    <location>
        <begin position="24"/>
        <end position="51"/>
    </location>
</feature>
<dbReference type="HOGENOM" id="CLU_1985443_0_0_1"/>
<dbReference type="Proteomes" id="UP000001514">
    <property type="component" value="Unassembled WGS sequence"/>
</dbReference>
<evidence type="ECO:0000313" key="2">
    <source>
        <dbReference type="EMBL" id="EFJ25439.1"/>
    </source>
</evidence>
<dbReference type="Gramene" id="EFJ25439">
    <property type="protein sequence ID" value="EFJ25439"/>
    <property type="gene ID" value="SELMODRAFT_414119"/>
</dbReference>
<feature type="compositionally biased region" description="Polar residues" evidence="1">
    <location>
        <begin position="71"/>
        <end position="80"/>
    </location>
</feature>
<organism evidence="3">
    <name type="scientific">Selaginella moellendorffii</name>
    <name type="common">Spikemoss</name>
    <dbReference type="NCBI Taxonomy" id="88036"/>
    <lineage>
        <taxon>Eukaryota</taxon>
        <taxon>Viridiplantae</taxon>
        <taxon>Streptophyta</taxon>
        <taxon>Embryophyta</taxon>
        <taxon>Tracheophyta</taxon>
        <taxon>Lycopodiopsida</taxon>
        <taxon>Selaginellales</taxon>
        <taxon>Selaginellaceae</taxon>
        <taxon>Selaginella</taxon>
    </lineage>
</organism>
<evidence type="ECO:0000313" key="3">
    <source>
        <dbReference type="Proteomes" id="UP000001514"/>
    </source>
</evidence>
<dbReference type="EMBL" id="GL377587">
    <property type="protein sequence ID" value="EFJ25439.1"/>
    <property type="molecule type" value="Genomic_DNA"/>
</dbReference>
<dbReference type="InParanoid" id="D8RRP9"/>
<dbReference type="KEGG" id="smo:SELMODRAFT_414119"/>
<protein>
    <submittedName>
        <fullName evidence="2">Uncharacterized protein</fullName>
    </submittedName>
</protein>
<keyword evidence="3" id="KW-1185">Reference proteome</keyword>